<dbReference type="Proteomes" id="UP001058974">
    <property type="component" value="Chromosome 2"/>
</dbReference>
<keyword evidence="4" id="KW-1185">Reference proteome</keyword>
<protein>
    <recommendedName>
        <fullName evidence="2">Subtilisin-like protease fibronectin type-III domain-containing protein</fullName>
    </recommendedName>
</protein>
<dbReference type="InterPro" id="IPR041469">
    <property type="entry name" value="Subtilisin-like_FN3"/>
</dbReference>
<dbReference type="AlphaFoldDB" id="A0A9D5B8B7"/>
<keyword evidence="1" id="KW-0325">Glycoprotein</keyword>
<dbReference type="Gene3D" id="2.60.40.2310">
    <property type="match status" value="1"/>
</dbReference>
<organism evidence="3 4">
    <name type="scientific">Pisum sativum</name>
    <name type="common">Garden pea</name>
    <name type="synonym">Lathyrus oleraceus</name>
    <dbReference type="NCBI Taxonomy" id="3888"/>
    <lineage>
        <taxon>Eukaryota</taxon>
        <taxon>Viridiplantae</taxon>
        <taxon>Streptophyta</taxon>
        <taxon>Embryophyta</taxon>
        <taxon>Tracheophyta</taxon>
        <taxon>Spermatophyta</taxon>
        <taxon>Magnoliopsida</taxon>
        <taxon>eudicotyledons</taxon>
        <taxon>Gunneridae</taxon>
        <taxon>Pentapetalae</taxon>
        <taxon>rosids</taxon>
        <taxon>fabids</taxon>
        <taxon>Fabales</taxon>
        <taxon>Fabaceae</taxon>
        <taxon>Papilionoideae</taxon>
        <taxon>50 kb inversion clade</taxon>
        <taxon>NPAAA clade</taxon>
        <taxon>Hologalegina</taxon>
        <taxon>IRL clade</taxon>
        <taxon>Fabeae</taxon>
        <taxon>Lathyrus</taxon>
    </lineage>
</organism>
<accession>A0A9D5B8B7</accession>
<evidence type="ECO:0000313" key="4">
    <source>
        <dbReference type="Proteomes" id="UP001058974"/>
    </source>
</evidence>
<gene>
    <name evidence="3" type="ORF">KIW84_021231</name>
</gene>
<dbReference type="Gramene" id="Psat02G0123100-T1">
    <property type="protein sequence ID" value="KAI5434285.1"/>
    <property type="gene ID" value="KIW84_021231"/>
</dbReference>
<reference evidence="3 4" key="1">
    <citation type="journal article" date="2022" name="Nat. Genet.">
        <title>Improved pea reference genome and pan-genome highlight genomic features and evolutionary characteristics.</title>
        <authorList>
            <person name="Yang T."/>
            <person name="Liu R."/>
            <person name="Luo Y."/>
            <person name="Hu S."/>
            <person name="Wang D."/>
            <person name="Wang C."/>
            <person name="Pandey M.K."/>
            <person name="Ge S."/>
            <person name="Xu Q."/>
            <person name="Li N."/>
            <person name="Li G."/>
            <person name="Huang Y."/>
            <person name="Saxena R.K."/>
            <person name="Ji Y."/>
            <person name="Li M."/>
            <person name="Yan X."/>
            <person name="He Y."/>
            <person name="Liu Y."/>
            <person name="Wang X."/>
            <person name="Xiang C."/>
            <person name="Varshney R.K."/>
            <person name="Ding H."/>
            <person name="Gao S."/>
            <person name="Zong X."/>
        </authorList>
    </citation>
    <scope>NUCLEOTIDE SEQUENCE [LARGE SCALE GENOMIC DNA]</scope>
    <source>
        <strain evidence="3 4">cv. Zhongwan 6</strain>
    </source>
</reference>
<evidence type="ECO:0000259" key="2">
    <source>
        <dbReference type="Pfam" id="PF17766"/>
    </source>
</evidence>
<comment type="caution">
    <text evidence="3">The sequence shown here is derived from an EMBL/GenBank/DDBJ whole genome shotgun (WGS) entry which is preliminary data.</text>
</comment>
<feature type="domain" description="Subtilisin-like protease fibronectin type-III" evidence="2">
    <location>
        <begin position="63"/>
        <end position="115"/>
    </location>
</feature>
<evidence type="ECO:0000313" key="3">
    <source>
        <dbReference type="EMBL" id="KAI5434285.1"/>
    </source>
</evidence>
<dbReference type="Pfam" id="PF17766">
    <property type="entry name" value="fn3_6"/>
    <property type="match status" value="1"/>
</dbReference>
<name>A0A9D5B8B7_PEA</name>
<evidence type="ECO:0000256" key="1">
    <source>
        <dbReference type="ARBA" id="ARBA00023180"/>
    </source>
</evidence>
<proteinExistence type="predicted"/>
<sequence length="116" mass="12656">MPSCIRSSGVHKVIPSHMVTGCNSVGSYDNRFLCGQGFKTTDLRQITRDDSICSNTSYPSARDLNYPSFALNVQSSTHSFRGSFRRTVTNVGRPNSIYTANVTAPEGLHISVNPAK</sequence>
<dbReference type="EMBL" id="JAMSHJ010000002">
    <property type="protein sequence ID" value="KAI5434285.1"/>
    <property type="molecule type" value="Genomic_DNA"/>
</dbReference>